<evidence type="ECO:0000256" key="6">
    <source>
        <dbReference type="SAM" id="Phobius"/>
    </source>
</evidence>
<dbReference type="SMART" id="SM00050">
    <property type="entry name" value="DISIN"/>
    <property type="match status" value="1"/>
</dbReference>
<dbReference type="AlphaFoldDB" id="A0AAD7D343"/>
<comment type="caution">
    <text evidence="10">The sequence shown here is derived from an EMBL/GenBank/DDBJ whole genome shotgun (WGS) entry which is preliminary data.</text>
</comment>
<dbReference type="Gene3D" id="3.40.390.10">
    <property type="entry name" value="Collagenase (Catalytic Domain)"/>
    <property type="match status" value="1"/>
</dbReference>
<evidence type="ECO:0000256" key="4">
    <source>
        <dbReference type="PROSITE-ProRule" id="PRU00276"/>
    </source>
</evidence>
<organism evidence="10 11">
    <name type="scientific">Mycena rosella</name>
    <name type="common">Pink bonnet</name>
    <name type="synonym">Agaricus rosellus</name>
    <dbReference type="NCBI Taxonomy" id="1033263"/>
    <lineage>
        <taxon>Eukaryota</taxon>
        <taxon>Fungi</taxon>
        <taxon>Dikarya</taxon>
        <taxon>Basidiomycota</taxon>
        <taxon>Agaricomycotina</taxon>
        <taxon>Agaricomycetes</taxon>
        <taxon>Agaricomycetidae</taxon>
        <taxon>Agaricales</taxon>
        <taxon>Marasmiineae</taxon>
        <taxon>Mycenaceae</taxon>
        <taxon>Mycena</taxon>
    </lineage>
</organism>
<reference evidence="10" key="1">
    <citation type="submission" date="2023-03" db="EMBL/GenBank/DDBJ databases">
        <title>Massive genome expansion in bonnet fungi (Mycena s.s.) driven by repeated elements and novel gene families across ecological guilds.</title>
        <authorList>
            <consortium name="Lawrence Berkeley National Laboratory"/>
            <person name="Harder C.B."/>
            <person name="Miyauchi S."/>
            <person name="Viragh M."/>
            <person name="Kuo A."/>
            <person name="Thoen E."/>
            <person name="Andreopoulos B."/>
            <person name="Lu D."/>
            <person name="Skrede I."/>
            <person name="Drula E."/>
            <person name="Henrissat B."/>
            <person name="Morin E."/>
            <person name="Kohler A."/>
            <person name="Barry K."/>
            <person name="LaButti K."/>
            <person name="Morin E."/>
            <person name="Salamov A."/>
            <person name="Lipzen A."/>
            <person name="Mereny Z."/>
            <person name="Hegedus B."/>
            <person name="Baldrian P."/>
            <person name="Stursova M."/>
            <person name="Weitz H."/>
            <person name="Taylor A."/>
            <person name="Grigoriev I.V."/>
            <person name="Nagy L.G."/>
            <person name="Martin F."/>
            <person name="Kauserud H."/>
        </authorList>
    </citation>
    <scope>NUCLEOTIDE SEQUENCE</scope>
    <source>
        <strain evidence="10">CBHHK067</strain>
    </source>
</reference>
<keyword evidence="4" id="KW-0479">Metal-binding</keyword>
<evidence type="ECO:0000313" key="11">
    <source>
        <dbReference type="Proteomes" id="UP001221757"/>
    </source>
</evidence>
<dbReference type="InterPro" id="IPR001590">
    <property type="entry name" value="Peptidase_M12B"/>
</dbReference>
<feature type="compositionally biased region" description="Basic and acidic residues" evidence="5">
    <location>
        <begin position="786"/>
        <end position="799"/>
    </location>
</feature>
<evidence type="ECO:0000313" key="10">
    <source>
        <dbReference type="EMBL" id="KAJ7674442.1"/>
    </source>
</evidence>
<keyword evidence="4" id="KW-0862">Zinc</keyword>
<keyword evidence="7" id="KW-0732">Signal</keyword>
<comment type="caution">
    <text evidence="4">Lacks conserved residue(s) required for the propagation of feature annotation.</text>
</comment>
<feature type="binding site" evidence="4">
    <location>
        <position position="481"/>
    </location>
    <ligand>
        <name>Zn(2+)</name>
        <dbReference type="ChEBI" id="CHEBI:29105"/>
        <note>catalytic</note>
    </ligand>
</feature>
<dbReference type="Proteomes" id="UP001221757">
    <property type="component" value="Unassembled WGS sequence"/>
</dbReference>
<dbReference type="FunFam" id="4.10.70.10:FF:000003">
    <property type="entry name" value="Disintegrin and metalloproteinase domain-containing protein 17"/>
    <property type="match status" value="1"/>
</dbReference>
<dbReference type="InterPro" id="IPR036436">
    <property type="entry name" value="Disintegrin_dom_sf"/>
</dbReference>
<protein>
    <recommendedName>
        <fullName evidence="3">Disintegrin and metalloproteinase domain-containing protein B</fullName>
    </recommendedName>
</protein>
<dbReference type="InterPro" id="IPR001762">
    <property type="entry name" value="Disintegrin_dom"/>
</dbReference>
<evidence type="ECO:0000259" key="9">
    <source>
        <dbReference type="PROSITE" id="PS50215"/>
    </source>
</evidence>
<feature type="binding site" evidence="4">
    <location>
        <position position="471"/>
    </location>
    <ligand>
        <name>Zn(2+)</name>
        <dbReference type="ChEBI" id="CHEBI:29105"/>
        <note>catalytic</note>
    </ligand>
</feature>
<dbReference type="GO" id="GO:0046872">
    <property type="term" value="F:metal ion binding"/>
    <property type="evidence" value="ECO:0007669"/>
    <property type="project" value="UniProtKB-KW"/>
</dbReference>
<feature type="domain" description="Peptidase M12B" evidence="9">
    <location>
        <begin position="322"/>
        <end position="533"/>
    </location>
</feature>
<dbReference type="GO" id="GO:0004222">
    <property type="term" value="F:metalloendopeptidase activity"/>
    <property type="evidence" value="ECO:0007669"/>
    <property type="project" value="InterPro"/>
</dbReference>
<feature type="compositionally biased region" description="Polar residues" evidence="5">
    <location>
        <begin position="823"/>
        <end position="844"/>
    </location>
</feature>
<feature type="chain" id="PRO_5042039447" description="Disintegrin and metalloproteinase domain-containing protein B" evidence="7">
    <location>
        <begin position="25"/>
        <end position="844"/>
    </location>
</feature>
<name>A0AAD7D343_MYCRO</name>
<sequence length="844" mass="90468">MNFHLSFLALVVTLFLAWTGPVDAHSVSPPPLKRLANPSTLALEILPRRQHSSPTSSPFSQRSPFLPRSTTLRYDDSFRLTIAAFDETFHLHLRPNDHLIHPAARINYYSISPDGTAYISRTKPLLRESVKAYWGEVIHADHSPTRMREDTAGVVPSPHPAELGWARIMVHHQGDIDRRIAPVFEGAFTVEGVVYHVATKDNYLRNKRPLDPDVSEPQDLVDSDLVIWRDSDTMTAEEEHFAHTGEQVTPAPQSCGHDRLSFNTDPAQNPILQKPATSSWLDNPMNLLGNFSVKRDDVVGTQMGTNFVNNIGQTTGCPNTQKVLYMGVAADCMYTQKYGSHANATSQILTDWNSASSLYKSTFNVSLGIVEVQIQDEVCPNPVNSSMPWNVDCSTVTLNDRLSLFSQWRGDKGPDGAGLWHLMSGCPTGSEVGIAWLATLCQQSATGSDPSVVSGTAVSTAGLTEWQVIAHEIGHNFGAIHDCADGCNSTTACCPLSASSCNANAQFIMSPVAQNGEKTFSQCSLGNICSLMTGVSRTNTTCLQDPSSAVETISLQMCGNGIVEQGEDCDPGQGVTSSCCDSETCKFKNGALCDPDSSPCCTAQCGFAPSTQVCRPSKDAKCDIQETCTGSSSTCPSDVVAPNGQSCGGNDLACASGQCTSVSQQCQMLGSSMNLTTECPNHSSNTCQVSCQDPTQSNQCILLTALLIDGSPCGYGGVCASGKCQSSGLISTAKAWFVQNLQIAIPVAIVAGLVAIVLLWVICRALLQCCRGQPDYPVTPAMGPPDMRHQRLGSYEHPRPTGMGGAGPPPPIRHDSRPGGPYRSNSGSNWVDESRYNGSGRQLS</sequence>
<dbReference type="Pfam" id="PF00200">
    <property type="entry name" value="Disintegrin"/>
    <property type="match status" value="1"/>
</dbReference>
<dbReference type="Gene3D" id="4.10.70.10">
    <property type="entry name" value="Disintegrin domain"/>
    <property type="match status" value="1"/>
</dbReference>
<dbReference type="EMBL" id="JARKIE010000154">
    <property type="protein sequence ID" value="KAJ7674442.1"/>
    <property type="molecule type" value="Genomic_DNA"/>
</dbReference>
<feature type="binding site" evidence="4">
    <location>
        <position position="475"/>
    </location>
    <ligand>
        <name>Zn(2+)</name>
        <dbReference type="ChEBI" id="CHEBI:29105"/>
        <note>catalytic</note>
    </ligand>
</feature>
<dbReference type="SUPFAM" id="SSF55486">
    <property type="entry name" value="Metalloproteases ('zincins'), catalytic domain"/>
    <property type="match status" value="1"/>
</dbReference>
<feature type="active site" evidence="4">
    <location>
        <position position="472"/>
    </location>
</feature>
<comment type="function">
    <text evidence="2">Probable zinc protease.</text>
</comment>
<dbReference type="SUPFAM" id="SSF57552">
    <property type="entry name" value="Blood coagulation inhibitor (disintegrin)"/>
    <property type="match status" value="1"/>
</dbReference>
<evidence type="ECO:0000259" key="8">
    <source>
        <dbReference type="PROSITE" id="PS50214"/>
    </source>
</evidence>
<dbReference type="InterPro" id="IPR024079">
    <property type="entry name" value="MetalloPept_cat_dom_sf"/>
</dbReference>
<feature type="transmembrane region" description="Helical" evidence="6">
    <location>
        <begin position="743"/>
        <end position="763"/>
    </location>
</feature>
<keyword evidence="6" id="KW-0472">Membrane</keyword>
<feature type="domain" description="Disintegrin" evidence="8">
    <location>
        <begin position="555"/>
        <end position="643"/>
    </location>
</feature>
<keyword evidence="11" id="KW-1185">Reference proteome</keyword>
<feature type="region of interest" description="Disordered" evidence="5">
    <location>
        <begin position="781"/>
        <end position="844"/>
    </location>
</feature>
<dbReference type="GO" id="GO:0006508">
    <property type="term" value="P:proteolysis"/>
    <property type="evidence" value="ECO:0007669"/>
    <property type="project" value="InterPro"/>
</dbReference>
<dbReference type="PROSITE" id="PS50214">
    <property type="entry name" value="DISINTEGRIN_2"/>
    <property type="match status" value="1"/>
</dbReference>
<evidence type="ECO:0000256" key="1">
    <source>
        <dbReference type="ARBA" id="ARBA00023157"/>
    </source>
</evidence>
<feature type="signal peptide" evidence="7">
    <location>
        <begin position="1"/>
        <end position="24"/>
    </location>
</feature>
<dbReference type="PROSITE" id="PS50215">
    <property type="entry name" value="ADAM_MEPRO"/>
    <property type="match status" value="1"/>
</dbReference>
<keyword evidence="6" id="KW-0812">Transmembrane</keyword>
<evidence type="ECO:0000256" key="3">
    <source>
        <dbReference type="ARBA" id="ARBA00074021"/>
    </source>
</evidence>
<keyword evidence="6" id="KW-1133">Transmembrane helix</keyword>
<evidence type="ECO:0000256" key="7">
    <source>
        <dbReference type="SAM" id="SignalP"/>
    </source>
</evidence>
<accession>A0AAD7D343</accession>
<evidence type="ECO:0000256" key="2">
    <source>
        <dbReference type="ARBA" id="ARBA00056552"/>
    </source>
</evidence>
<dbReference type="PANTHER" id="PTHR11905">
    <property type="entry name" value="ADAM A DISINTEGRIN AND METALLOPROTEASE DOMAIN"/>
    <property type="match status" value="1"/>
</dbReference>
<keyword evidence="1" id="KW-1015">Disulfide bond</keyword>
<dbReference type="Pfam" id="PF13688">
    <property type="entry name" value="Reprolysin_5"/>
    <property type="match status" value="1"/>
</dbReference>
<dbReference type="PANTHER" id="PTHR11905:SF159">
    <property type="entry name" value="ADAM METALLOPROTEASE"/>
    <property type="match status" value="1"/>
</dbReference>
<gene>
    <name evidence="10" type="ORF">B0H17DRAFT_158071</name>
</gene>
<dbReference type="Gene3D" id="3.40.1620.60">
    <property type="match status" value="1"/>
</dbReference>
<proteinExistence type="predicted"/>
<evidence type="ECO:0000256" key="5">
    <source>
        <dbReference type="SAM" id="MobiDB-lite"/>
    </source>
</evidence>